<dbReference type="InterPro" id="IPR001623">
    <property type="entry name" value="DnaJ_domain"/>
</dbReference>
<proteinExistence type="predicted"/>
<dbReference type="SUPFAM" id="SSF46565">
    <property type="entry name" value="Chaperone J-domain"/>
    <property type="match status" value="1"/>
</dbReference>
<dbReference type="InterPro" id="IPR036869">
    <property type="entry name" value="J_dom_sf"/>
</dbReference>
<name>A0AAN6ME82_9PEZI</name>
<protein>
    <recommendedName>
        <fullName evidence="2">J domain-containing protein</fullName>
    </recommendedName>
</protein>
<evidence type="ECO:0000259" key="2">
    <source>
        <dbReference type="PROSITE" id="PS50076"/>
    </source>
</evidence>
<dbReference type="PRINTS" id="PR00625">
    <property type="entry name" value="JDOMAIN"/>
</dbReference>
<dbReference type="PANTHER" id="PTHR24074">
    <property type="entry name" value="CO-CHAPERONE PROTEIN DJLA"/>
    <property type="match status" value="1"/>
</dbReference>
<reference evidence="3" key="2">
    <citation type="submission" date="2023-05" db="EMBL/GenBank/DDBJ databases">
        <authorList>
            <consortium name="Lawrence Berkeley National Laboratory"/>
            <person name="Steindorff A."/>
            <person name="Hensen N."/>
            <person name="Bonometti L."/>
            <person name="Westerberg I."/>
            <person name="Brannstrom I.O."/>
            <person name="Guillou S."/>
            <person name="Cros-Aarteil S."/>
            <person name="Calhoun S."/>
            <person name="Haridas S."/>
            <person name="Kuo A."/>
            <person name="Mondo S."/>
            <person name="Pangilinan J."/>
            <person name="Riley R."/>
            <person name="Labutti K."/>
            <person name="Andreopoulos B."/>
            <person name="Lipzen A."/>
            <person name="Chen C."/>
            <person name="Yanf M."/>
            <person name="Daum C."/>
            <person name="Ng V."/>
            <person name="Clum A."/>
            <person name="Ohm R."/>
            <person name="Martin F."/>
            <person name="Silar P."/>
            <person name="Natvig D."/>
            <person name="Lalanne C."/>
            <person name="Gautier V."/>
            <person name="Ament-Velasquez S.L."/>
            <person name="Kruys A."/>
            <person name="Hutchinson M.I."/>
            <person name="Powell A.J."/>
            <person name="Barry K."/>
            <person name="Miller A.N."/>
            <person name="Grigoriev I.V."/>
            <person name="Debuchy R."/>
            <person name="Gladieux P."/>
            <person name="Thoren M.H."/>
            <person name="Johannesson H."/>
        </authorList>
    </citation>
    <scope>NUCLEOTIDE SEQUENCE</scope>
    <source>
        <strain evidence="3">CBS 103.79</strain>
    </source>
</reference>
<dbReference type="SMART" id="SM00271">
    <property type="entry name" value="DnaJ"/>
    <property type="match status" value="1"/>
</dbReference>
<dbReference type="AlphaFoldDB" id="A0AAN6ME82"/>
<organism evidence="3 4">
    <name type="scientific">Staphylotrichum tortipilum</name>
    <dbReference type="NCBI Taxonomy" id="2831512"/>
    <lineage>
        <taxon>Eukaryota</taxon>
        <taxon>Fungi</taxon>
        <taxon>Dikarya</taxon>
        <taxon>Ascomycota</taxon>
        <taxon>Pezizomycotina</taxon>
        <taxon>Sordariomycetes</taxon>
        <taxon>Sordariomycetidae</taxon>
        <taxon>Sordariales</taxon>
        <taxon>Chaetomiaceae</taxon>
        <taxon>Staphylotrichum</taxon>
    </lineage>
</organism>
<sequence>MTLYKKPAAALLSSLPNALLSTLSPPTSSLAPPCRPWSRQGDAPSTGRISQCRAYASIHDCAPGAKEPEQPSDPPCWPTSARPTPYEIFGLARDAPYCKARYFQLAKLYHPDTNRHVSGDGIPHATKLERYRLVVVANEILRDPQKRRMYDLCGLGWDNGTGPFTDRRPVDHTWRKRPGNASMNATWEDWERWRQQRDGTGEKQEEVFTSNLKFMAVISAFLIVGTWSQMTRAGANSASLFELRAQQDAAISQELQDLRRQRMSQNREGRVENFLRQREFERWPHDSPPHGLPAPDGTKGSD</sequence>
<comment type="caution">
    <text evidence="3">The sequence shown here is derived from an EMBL/GenBank/DDBJ whole genome shotgun (WGS) entry which is preliminary data.</text>
</comment>
<dbReference type="Proteomes" id="UP001303889">
    <property type="component" value="Unassembled WGS sequence"/>
</dbReference>
<evidence type="ECO:0000313" key="4">
    <source>
        <dbReference type="Proteomes" id="UP001303889"/>
    </source>
</evidence>
<dbReference type="CDD" id="cd06257">
    <property type="entry name" value="DnaJ"/>
    <property type="match status" value="1"/>
</dbReference>
<dbReference type="PROSITE" id="PS00636">
    <property type="entry name" value="DNAJ_1"/>
    <property type="match status" value="1"/>
</dbReference>
<dbReference type="PROSITE" id="PS50076">
    <property type="entry name" value="DNAJ_2"/>
    <property type="match status" value="1"/>
</dbReference>
<keyword evidence="4" id="KW-1185">Reference proteome</keyword>
<feature type="compositionally biased region" description="Basic and acidic residues" evidence="1">
    <location>
        <begin position="276"/>
        <end position="288"/>
    </location>
</feature>
<accession>A0AAN6ME82</accession>
<dbReference type="InterPro" id="IPR018253">
    <property type="entry name" value="DnaJ_domain_CS"/>
</dbReference>
<evidence type="ECO:0000256" key="1">
    <source>
        <dbReference type="SAM" id="MobiDB-lite"/>
    </source>
</evidence>
<feature type="domain" description="J" evidence="2">
    <location>
        <begin position="84"/>
        <end position="154"/>
    </location>
</feature>
<dbReference type="Gene3D" id="1.10.287.110">
    <property type="entry name" value="DnaJ domain"/>
    <property type="match status" value="1"/>
</dbReference>
<evidence type="ECO:0000313" key="3">
    <source>
        <dbReference type="EMBL" id="KAK3898466.1"/>
    </source>
</evidence>
<gene>
    <name evidence="3" type="ORF">C8A05DRAFT_47233</name>
</gene>
<dbReference type="Pfam" id="PF00226">
    <property type="entry name" value="DnaJ"/>
    <property type="match status" value="1"/>
</dbReference>
<reference evidence="3" key="1">
    <citation type="journal article" date="2023" name="Mol. Phylogenet. Evol.">
        <title>Genome-scale phylogeny and comparative genomics of the fungal order Sordariales.</title>
        <authorList>
            <person name="Hensen N."/>
            <person name="Bonometti L."/>
            <person name="Westerberg I."/>
            <person name="Brannstrom I.O."/>
            <person name="Guillou S."/>
            <person name="Cros-Aarteil S."/>
            <person name="Calhoun S."/>
            <person name="Haridas S."/>
            <person name="Kuo A."/>
            <person name="Mondo S."/>
            <person name="Pangilinan J."/>
            <person name="Riley R."/>
            <person name="LaButti K."/>
            <person name="Andreopoulos B."/>
            <person name="Lipzen A."/>
            <person name="Chen C."/>
            <person name="Yan M."/>
            <person name="Daum C."/>
            <person name="Ng V."/>
            <person name="Clum A."/>
            <person name="Steindorff A."/>
            <person name="Ohm R.A."/>
            <person name="Martin F."/>
            <person name="Silar P."/>
            <person name="Natvig D.O."/>
            <person name="Lalanne C."/>
            <person name="Gautier V."/>
            <person name="Ament-Velasquez S.L."/>
            <person name="Kruys A."/>
            <person name="Hutchinson M.I."/>
            <person name="Powell A.J."/>
            <person name="Barry K."/>
            <person name="Miller A.N."/>
            <person name="Grigoriev I.V."/>
            <person name="Debuchy R."/>
            <person name="Gladieux P."/>
            <person name="Hiltunen Thoren M."/>
            <person name="Johannesson H."/>
        </authorList>
    </citation>
    <scope>NUCLEOTIDE SEQUENCE</scope>
    <source>
        <strain evidence="3">CBS 103.79</strain>
    </source>
</reference>
<dbReference type="EMBL" id="MU855932">
    <property type="protein sequence ID" value="KAK3898466.1"/>
    <property type="molecule type" value="Genomic_DNA"/>
</dbReference>
<feature type="region of interest" description="Disordered" evidence="1">
    <location>
        <begin position="276"/>
        <end position="302"/>
    </location>
</feature>
<dbReference type="InterPro" id="IPR050817">
    <property type="entry name" value="DjlA_DnaK_co-chaperone"/>
</dbReference>